<keyword evidence="1" id="KW-0802">TPR repeat</keyword>
<feature type="repeat" description="TPR" evidence="1">
    <location>
        <begin position="86"/>
        <end position="119"/>
    </location>
</feature>
<evidence type="ECO:0000256" key="1">
    <source>
        <dbReference type="PROSITE-ProRule" id="PRU00339"/>
    </source>
</evidence>
<sequence length="427" mass="50328">MDFYLKAEKFDKNDIYLLSDIAWHYDAMDKNQEALKYIKRAVKLGRDDAWINEEYGVCLSGLGKYKEAIKKYEYALNLDEEGKDERYINSQLGWCYRQLGEYEKAIKYHKKSKELGRNDIWINVEIGMCYAKLEEYEKAIENYLIAYEMDRDDIFTLAELGWVNNAMEKYDDAIEFLLKAEKLGRDDEWLNTEIGLNLGRSGKTQEGIERLQKSLTMVEDDDTEQKIFINSEIGWLYGRLEKPNTEEALKYLNVAKELGRDDEWLNSELGFELGYNPDTREESLKHFERAIELGRNDAWIWEMRGTLLFELEKYEDALYSFRKAYSLNDDGWYLYSIGRCLRRLERYDEAIENLLKSRQISLDEDDVVDGEDLELAFCYVGIGDKEKAEKYLKSAKESIEKQGTLNDYIKEEIDEIEKGILSLTRFS</sequence>
<proteinExistence type="predicted"/>
<dbReference type="InterPro" id="IPR019734">
    <property type="entry name" value="TPR_rpt"/>
</dbReference>
<dbReference type="SMART" id="SM00028">
    <property type="entry name" value="TPR"/>
    <property type="match status" value="7"/>
</dbReference>
<dbReference type="KEGG" id="fnc:HMPREF0946_02196"/>
<dbReference type="PANTHER" id="PTHR12558:SF13">
    <property type="entry name" value="CELL DIVISION CYCLE PROTEIN 27 HOMOLOG"/>
    <property type="match status" value="1"/>
</dbReference>
<dbReference type="Pfam" id="PF13424">
    <property type="entry name" value="TPR_12"/>
    <property type="match status" value="1"/>
</dbReference>
<dbReference type="AlphaFoldDB" id="C7XT34"/>
<dbReference type="PROSITE" id="PS50005">
    <property type="entry name" value="TPR"/>
    <property type="match status" value="4"/>
</dbReference>
<feature type="repeat" description="TPR" evidence="1">
    <location>
        <begin position="49"/>
        <end position="82"/>
    </location>
</feature>
<dbReference type="Pfam" id="PF13432">
    <property type="entry name" value="TPR_16"/>
    <property type="match status" value="1"/>
</dbReference>
<dbReference type="EMBL" id="CP003700">
    <property type="protein sequence ID" value="EEU31224.1"/>
    <property type="molecule type" value="Genomic_DNA"/>
</dbReference>
<protein>
    <recommendedName>
        <fullName evidence="4">GlcNAc transferase</fullName>
    </recommendedName>
</protein>
<feature type="repeat" description="TPR" evidence="1">
    <location>
        <begin position="298"/>
        <end position="331"/>
    </location>
</feature>
<dbReference type="STRING" id="469604.HMPREF0946_02196"/>
<accession>C7XT34</accession>
<name>C7XT34_FUSVC</name>
<feature type="repeat" description="TPR" evidence="1">
    <location>
        <begin position="120"/>
        <end position="153"/>
    </location>
</feature>
<evidence type="ECO:0008006" key="4">
    <source>
        <dbReference type="Google" id="ProtNLM"/>
    </source>
</evidence>
<evidence type="ECO:0000313" key="2">
    <source>
        <dbReference type="EMBL" id="EEU31224.1"/>
    </source>
</evidence>
<dbReference type="HOGENOM" id="CLU_024048_0_0_0"/>
<dbReference type="Pfam" id="PF13181">
    <property type="entry name" value="TPR_8"/>
    <property type="match status" value="1"/>
</dbReference>
<dbReference type="InterPro" id="IPR011990">
    <property type="entry name" value="TPR-like_helical_dom_sf"/>
</dbReference>
<dbReference type="eggNOG" id="COG0457">
    <property type="taxonomic scope" value="Bacteria"/>
</dbReference>
<dbReference type="Gene3D" id="1.25.40.10">
    <property type="entry name" value="Tetratricopeptide repeat domain"/>
    <property type="match status" value="3"/>
</dbReference>
<dbReference type="PANTHER" id="PTHR12558">
    <property type="entry name" value="CELL DIVISION CYCLE 16,23,27"/>
    <property type="match status" value="1"/>
</dbReference>
<evidence type="ECO:0000313" key="3">
    <source>
        <dbReference type="Proteomes" id="UP000016231"/>
    </source>
</evidence>
<gene>
    <name evidence="2" type="ORF">HMPREF0946_02196</name>
</gene>
<reference evidence="2 3" key="1">
    <citation type="submission" date="2013-08" db="EMBL/GenBank/DDBJ databases">
        <title>The Genome Sequence of Fusobacterium sp. 3_1_36A2.</title>
        <authorList>
            <consortium name="The Broad Institute Genome Sequencing Platform"/>
            <person name="Earl A."/>
            <person name="Ward D."/>
            <person name="Feldgarden M."/>
            <person name="Gevers D."/>
            <person name="Strauss J."/>
            <person name="White A."/>
            <person name="Allen-Vercoe E."/>
            <person name="Walker B."/>
            <person name="Young S.K."/>
            <person name="Zeng Q."/>
            <person name="Gargeya S."/>
            <person name="Fitzgerald M."/>
            <person name="Haas B."/>
            <person name="Abouelleil A."/>
            <person name="Alvarado L."/>
            <person name="Arachchi H.M."/>
            <person name="Berlin A.M."/>
            <person name="Chapman S.B."/>
            <person name="Goldberg J."/>
            <person name="Griggs A."/>
            <person name="Gujja S."/>
            <person name="Hansen M."/>
            <person name="Howarth C."/>
            <person name="Imamovic A."/>
            <person name="Larimer J."/>
            <person name="McCowen C."/>
            <person name="Montmayeur A."/>
            <person name="Murphy C."/>
            <person name="Neiman D."/>
            <person name="Pearson M."/>
            <person name="Priest M."/>
            <person name="Roberts A."/>
            <person name="Saif S."/>
            <person name="Shea T."/>
            <person name="Sisk P."/>
            <person name="Sykes S."/>
            <person name="Wortman J."/>
            <person name="Nusbaum C."/>
            <person name="Birren B."/>
        </authorList>
    </citation>
    <scope>NUCLEOTIDE SEQUENCE [LARGE SCALE GENOMIC DNA]</scope>
    <source>
        <strain evidence="2 3">3_1_36A2</strain>
    </source>
</reference>
<dbReference type="SUPFAM" id="SSF48452">
    <property type="entry name" value="TPR-like"/>
    <property type="match status" value="3"/>
</dbReference>
<organism evidence="2 3">
    <name type="scientific">Fusobacterium vincentii 3_1_36A2</name>
    <dbReference type="NCBI Taxonomy" id="469604"/>
    <lineage>
        <taxon>Bacteria</taxon>
        <taxon>Fusobacteriati</taxon>
        <taxon>Fusobacteriota</taxon>
        <taxon>Fusobacteriia</taxon>
        <taxon>Fusobacteriales</taxon>
        <taxon>Fusobacteriaceae</taxon>
        <taxon>Fusobacterium</taxon>
    </lineage>
</organism>
<dbReference type="Proteomes" id="UP000016231">
    <property type="component" value="Chromosome"/>
</dbReference>